<reference evidence="4" key="1">
    <citation type="submission" date="2016-10" db="EMBL/GenBank/DDBJ databases">
        <authorList>
            <person name="Varghese N."/>
            <person name="Submissions S."/>
        </authorList>
    </citation>
    <scope>NUCLEOTIDE SEQUENCE [LARGE SCALE GENOMIC DNA]</scope>
    <source>
        <strain evidence="4">DSM 4771</strain>
    </source>
</reference>
<dbReference type="STRING" id="86666.SAMN04490247_1257"/>
<dbReference type="RefSeq" id="WP_093193014.1">
    <property type="nucleotide sequence ID" value="NZ_FNEV01000003.1"/>
</dbReference>
<dbReference type="Proteomes" id="UP000199225">
    <property type="component" value="Unassembled WGS sequence"/>
</dbReference>
<evidence type="ECO:0008006" key="5">
    <source>
        <dbReference type="Google" id="ProtNLM"/>
    </source>
</evidence>
<protein>
    <recommendedName>
        <fullName evidence="5">SbsA Ig-like domain-containing protein</fullName>
    </recommendedName>
</protein>
<dbReference type="AlphaFoldDB" id="A0A1G8S535"/>
<feature type="signal peptide" evidence="2">
    <location>
        <begin position="1"/>
        <end position="22"/>
    </location>
</feature>
<name>A0A1G8S535_9BACI</name>
<gene>
    <name evidence="3" type="ORF">SAMN04490247_1257</name>
</gene>
<feature type="coiled-coil region" evidence="1">
    <location>
        <begin position="162"/>
        <end position="189"/>
    </location>
</feature>
<sequence>MNWRITAIILFLFLSFPVIINAEDTWSVTPDKTWTIDFNKNMDTDRQPFLEAAREHVYVKDSEGYEHPVNISVPDLDRLKVAPQESYTVGESYTLVVQKTLRDSNGRELVSRASRTFDVHPYGEHLGSFTSDKPLPSYAKNTTIDALHSLPYWEWVEKDRTYLKQEISKQQLFGEMEQLQEELEEVSSNYLEVNGFHFYTSAIHSKLDALKRAMKARYNLLYFNQYNYPATSVTYNEEQATLEADDRNEGSFEVDRKIYNALLDYPYDTSYTDNITVVSTPFTFEGINGFAKSSDSTIYLSALQEDPVKTFYHELGHMFDYFFEPPRQRYEEIRNYSSFDDTYENSYTESFAEDFKVVRYPYEGVLANLNDIGTPKEETRVELESFFKEQEQKEDPEVPSLLINGTPIYSDIQVAQSETVTFSGENLYGSIQVETPAGEQDSVELGDTFTFSEEGVYTFSTPIGKVLFLFDKDGVWSPNEEGPLQRVTMGQLTGEVYEWASALEFEPGIFKYNRDYSILMINAGYYQPFQITDKTITSDEIRLELAKGQEDYYIFALPESMQDKSVIIENNFLNIPG</sequence>
<keyword evidence="2" id="KW-0732">Signal</keyword>
<proteinExistence type="predicted"/>
<feature type="chain" id="PRO_5011689927" description="SbsA Ig-like domain-containing protein" evidence="2">
    <location>
        <begin position="23"/>
        <end position="577"/>
    </location>
</feature>
<evidence type="ECO:0000313" key="3">
    <source>
        <dbReference type="EMBL" id="SDJ24339.1"/>
    </source>
</evidence>
<evidence type="ECO:0000256" key="2">
    <source>
        <dbReference type="SAM" id="SignalP"/>
    </source>
</evidence>
<dbReference type="EMBL" id="FNEV01000003">
    <property type="protein sequence ID" value="SDJ24339.1"/>
    <property type="molecule type" value="Genomic_DNA"/>
</dbReference>
<evidence type="ECO:0000256" key="1">
    <source>
        <dbReference type="SAM" id="Coils"/>
    </source>
</evidence>
<accession>A0A1G8S535</accession>
<evidence type="ECO:0000313" key="4">
    <source>
        <dbReference type="Proteomes" id="UP000199225"/>
    </source>
</evidence>
<dbReference type="OrthoDB" id="27389at2"/>
<keyword evidence="4" id="KW-1185">Reference proteome</keyword>
<keyword evidence="1" id="KW-0175">Coiled coil</keyword>
<organism evidence="3 4">
    <name type="scientific">Salimicrobium halophilum</name>
    <dbReference type="NCBI Taxonomy" id="86666"/>
    <lineage>
        <taxon>Bacteria</taxon>
        <taxon>Bacillati</taxon>
        <taxon>Bacillota</taxon>
        <taxon>Bacilli</taxon>
        <taxon>Bacillales</taxon>
        <taxon>Bacillaceae</taxon>
        <taxon>Salimicrobium</taxon>
    </lineage>
</organism>